<evidence type="ECO:0000256" key="1">
    <source>
        <dbReference type="SAM" id="Coils"/>
    </source>
</evidence>
<accession>A0A285G6Y4</accession>
<dbReference type="EMBL" id="OBDZ01000005">
    <property type="protein sequence ID" value="SNY19289.1"/>
    <property type="molecule type" value="Genomic_DNA"/>
</dbReference>
<dbReference type="Proteomes" id="UP000219573">
    <property type="component" value="Unassembled WGS sequence"/>
</dbReference>
<name>A0A285G6Y4_9FIRM</name>
<evidence type="ECO:0000313" key="2">
    <source>
        <dbReference type="EMBL" id="SNY19289.1"/>
    </source>
</evidence>
<organism evidence="2 3">
    <name type="scientific">Orenia metallireducens</name>
    <dbReference type="NCBI Taxonomy" id="1413210"/>
    <lineage>
        <taxon>Bacteria</taxon>
        <taxon>Bacillati</taxon>
        <taxon>Bacillota</taxon>
        <taxon>Clostridia</taxon>
        <taxon>Halanaerobiales</taxon>
        <taxon>Halobacteroidaceae</taxon>
        <taxon>Orenia</taxon>
    </lineage>
</organism>
<evidence type="ECO:0000313" key="3">
    <source>
        <dbReference type="Proteomes" id="UP000219573"/>
    </source>
</evidence>
<dbReference type="AlphaFoldDB" id="A0A285G6Y4"/>
<keyword evidence="3" id="KW-1185">Reference proteome</keyword>
<proteinExistence type="predicted"/>
<sequence length="90" mass="10396">MAKKINLEEETKKDMIIRLAKSDPFVSIEEVANQADTTNRYVRTILSEAEISLMQLRKEAYQNLEKLYSKAVAEIDSLESQLARYETLIN</sequence>
<protein>
    <submittedName>
        <fullName evidence="2">Uncharacterized protein</fullName>
    </submittedName>
</protein>
<reference evidence="3" key="1">
    <citation type="submission" date="2017-09" db="EMBL/GenBank/DDBJ databases">
        <authorList>
            <person name="Varghese N."/>
            <person name="Submissions S."/>
        </authorList>
    </citation>
    <scope>NUCLEOTIDE SEQUENCE [LARGE SCALE GENOMIC DNA]</scope>
    <source>
        <strain evidence="3">MSL47</strain>
    </source>
</reference>
<keyword evidence="1" id="KW-0175">Coiled coil</keyword>
<gene>
    <name evidence="2" type="ORF">SAMN06265827_10594</name>
</gene>
<feature type="coiled-coil region" evidence="1">
    <location>
        <begin position="61"/>
        <end position="88"/>
    </location>
</feature>
<dbReference type="RefSeq" id="WP_097016927.1">
    <property type="nucleotide sequence ID" value="NZ_OBDZ01000005.1"/>
</dbReference>